<dbReference type="EMBL" id="CP087164">
    <property type="protein sequence ID" value="UGS38760.1"/>
    <property type="molecule type" value="Genomic_DNA"/>
</dbReference>
<dbReference type="AlphaFoldDB" id="A0A9E7C2P1"/>
<protein>
    <submittedName>
        <fullName evidence="3">Uncharacterized protein</fullName>
    </submittedName>
</protein>
<reference evidence="3" key="1">
    <citation type="journal article" date="2022" name="Int. J. Syst. Evol. Microbiol.">
        <title>Pseudomonas aegrilactucae sp. nov. and Pseudomonas morbosilactucae sp. nov., pathogens causing bacterial rot of lettuce in Japan.</title>
        <authorList>
            <person name="Sawada H."/>
            <person name="Fujikawa T."/>
            <person name="Satou M."/>
        </authorList>
    </citation>
    <scope>NUCLEOTIDE SEQUENCE</scope>
    <source>
        <strain evidence="3">0166_1</strain>
    </source>
</reference>
<keyword evidence="4" id="KW-1185">Reference proteome</keyword>
<gene>
    <name evidence="3" type="ORF">DSM104329_05190</name>
</gene>
<keyword evidence="2" id="KW-1133">Transmembrane helix</keyword>
<keyword evidence="2" id="KW-0812">Transmembrane</keyword>
<sequence length="232" mass="24769">MRRAALVTLFVVLLVGAFAMAKLLLRDRVAVTAVATPPPIITAEPLTLKPGQEACQREVPVDTTTRVVRIYSASPVPDVPRLRVTLRAPGWSQEALSPPGPGRGTGSDGIYDTPIDPPRRSVLATVCASSAGDRPAILAASLEDRVRARTKTLVDGRAIEPRLGIVLLEGPSRSTISRLRTVLDRAAFFQAPIVGWFSLALLLVLVVVAVPGAAVYATLRALRDDEDAATRR</sequence>
<proteinExistence type="predicted"/>
<feature type="transmembrane region" description="Helical" evidence="2">
    <location>
        <begin position="193"/>
        <end position="217"/>
    </location>
</feature>
<evidence type="ECO:0000313" key="3">
    <source>
        <dbReference type="EMBL" id="UGS38760.1"/>
    </source>
</evidence>
<feature type="region of interest" description="Disordered" evidence="1">
    <location>
        <begin position="90"/>
        <end position="114"/>
    </location>
</feature>
<evidence type="ECO:0000313" key="4">
    <source>
        <dbReference type="Proteomes" id="UP001162834"/>
    </source>
</evidence>
<accession>A0A9E7C2P1</accession>
<dbReference type="Proteomes" id="UP001162834">
    <property type="component" value="Chromosome"/>
</dbReference>
<dbReference type="KEGG" id="sbae:DSM104329_05190"/>
<keyword evidence="2" id="KW-0472">Membrane</keyword>
<evidence type="ECO:0000256" key="2">
    <source>
        <dbReference type="SAM" id="Phobius"/>
    </source>
</evidence>
<name>A0A9E7C2P1_9ACTN</name>
<evidence type="ECO:0000256" key="1">
    <source>
        <dbReference type="SAM" id="MobiDB-lite"/>
    </source>
</evidence>
<dbReference type="RefSeq" id="WP_259312776.1">
    <property type="nucleotide sequence ID" value="NZ_CP087164.1"/>
</dbReference>
<organism evidence="3 4">
    <name type="scientific">Capillimicrobium parvum</name>
    <dbReference type="NCBI Taxonomy" id="2884022"/>
    <lineage>
        <taxon>Bacteria</taxon>
        <taxon>Bacillati</taxon>
        <taxon>Actinomycetota</taxon>
        <taxon>Thermoleophilia</taxon>
        <taxon>Solirubrobacterales</taxon>
        <taxon>Capillimicrobiaceae</taxon>
        <taxon>Capillimicrobium</taxon>
    </lineage>
</organism>